<dbReference type="Proteomes" id="UP000241107">
    <property type="component" value="Unassembled WGS sequence"/>
</dbReference>
<dbReference type="PIRSF" id="PIRSF001221">
    <property type="entry name" value="Amidase_fungi"/>
    <property type="match status" value="1"/>
</dbReference>
<dbReference type="VEuPathDB" id="FungiDB:C7M61_003643"/>
<dbReference type="Pfam" id="PF01425">
    <property type="entry name" value="Amidase"/>
    <property type="match status" value="1"/>
</dbReference>
<dbReference type="RefSeq" id="XP_024713067.1">
    <property type="nucleotide sequence ID" value="XM_024858980.1"/>
</dbReference>
<dbReference type="AlphaFoldDB" id="A0A2P7YMK7"/>
<evidence type="ECO:0000256" key="4">
    <source>
        <dbReference type="ARBA" id="ARBA00022801"/>
    </source>
</evidence>
<evidence type="ECO:0000256" key="2">
    <source>
        <dbReference type="ARBA" id="ARBA00009199"/>
    </source>
</evidence>
<dbReference type="InterPro" id="IPR036928">
    <property type="entry name" value="AS_sf"/>
</dbReference>
<evidence type="ECO:0000256" key="5">
    <source>
        <dbReference type="PIRSR" id="PIRSR001221-1"/>
    </source>
</evidence>
<dbReference type="GO" id="GO:0004040">
    <property type="term" value="F:amidase activity"/>
    <property type="evidence" value="ECO:0007669"/>
    <property type="project" value="UniProtKB-EC"/>
</dbReference>
<keyword evidence="4" id="KW-0378">Hydrolase</keyword>
<name>A0A2P7YMK7_9ASCO</name>
<dbReference type="PANTHER" id="PTHR46072:SF11">
    <property type="entry name" value="AMIDASE-RELATED"/>
    <property type="match status" value="1"/>
</dbReference>
<dbReference type="Gene3D" id="3.90.1300.10">
    <property type="entry name" value="Amidase signature (AS) domain"/>
    <property type="match status" value="1"/>
</dbReference>
<comment type="caution">
    <text evidence="8">The sequence shown here is derived from an EMBL/GenBank/DDBJ whole genome shotgun (WGS) entry which is preliminary data.</text>
</comment>
<dbReference type="SUPFAM" id="SSF75304">
    <property type="entry name" value="Amidase signature (AS) enzymes"/>
    <property type="match status" value="1"/>
</dbReference>
<evidence type="ECO:0000259" key="7">
    <source>
        <dbReference type="Pfam" id="PF01425"/>
    </source>
</evidence>
<feature type="domain" description="Amidase" evidence="7">
    <location>
        <begin position="74"/>
        <end position="525"/>
    </location>
</feature>
<dbReference type="OrthoDB" id="6428749at2759"/>
<keyword evidence="9" id="KW-1185">Reference proteome</keyword>
<feature type="active site" description="Charge relay system" evidence="5">
    <location>
        <position position="204"/>
    </location>
</feature>
<dbReference type="InterPro" id="IPR020556">
    <property type="entry name" value="Amidase_CS"/>
</dbReference>
<dbReference type="PROSITE" id="PS00571">
    <property type="entry name" value="AMIDASES"/>
    <property type="match status" value="1"/>
</dbReference>
<reference evidence="8 9" key="1">
    <citation type="submission" date="2018-03" db="EMBL/GenBank/DDBJ databases">
        <title>Candida pseudohaemulonii genome assembly and annotation.</title>
        <authorList>
            <person name="Munoz J.F."/>
            <person name="Gade L.G."/>
            <person name="Chow N.A."/>
            <person name="Litvintseva A.P."/>
            <person name="Loparev V.N."/>
            <person name="Cuomo C.A."/>
        </authorList>
    </citation>
    <scope>NUCLEOTIDE SEQUENCE [LARGE SCALE GENOMIC DNA]</scope>
    <source>
        <strain evidence="8 9">B12108</strain>
    </source>
</reference>
<protein>
    <recommendedName>
        <fullName evidence="3">amidase</fullName>
        <ecNumber evidence="3">3.5.1.4</ecNumber>
    </recommendedName>
</protein>
<evidence type="ECO:0000256" key="6">
    <source>
        <dbReference type="PIRSR" id="PIRSR001221-2"/>
    </source>
</evidence>
<feature type="binding site" evidence="6">
    <location>
        <position position="204"/>
    </location>
    <ligand>
        <name>substrate</name>
    </ligand>
</feature>
<feature type="binding site" evidence="6">
    <location>
        <position position="178"/>
    </location>
    <ligand>
        <name>substrate</name>
    </ligand>
</feature>
<accession>A0A2P7YMK7</accession>
<dbReference type="EMBL" id="PYFQ01000009">
    <property type="protein sequence ID" value="PSK37216.1"/>
    <property type="molecule type" value="Genomic_DNA"/>
</dbReference>
<sequence>MWTDIAKRKQDSILGGIPPEWRDAEIADKMQRTGETNTKRFLDATLPEDENAITHLSLVDLQKKIAAGEFSALEVTTAYCHRAALAHQIVNCCSDIFFDEAFERAKKLDQVFAKDGVVGPLHGIPISLKDQVDLTGKDSTLGYCSLADKPKAKNALIADQLLEAGAVFYVKTAVPSSLMASETYSNLIGYTTNSLHLDFSAGGSSGGEGSLIAAGASPCGLGTDIGGSIRIPSCFQGLYALKPANGRLSYMNVTNASSGQECVISAIGPMARSLEDVKYVSKVLVGMEGWHLDPKVLAVPWREEAQRKFTIGIWHACPELRPQPPVARALEETKAALQKAGHEVVDIQIPMLLKAMDTATKAYVADAGKEAYGECSKTGEPFIKAALECVPWDLFGKPLDASAWWEVCNEAYEIKQDFYAHWKDTARLTLSGKPIDAIVCPIWPVPAVLKYGPNTENYTVPFNLFDCASTVLPVGKVDKLRDVKETQFKARNDAEQSVYDMYDPEKFHDLPVCLQVVTRKLEEERSLAVAEALDQAVHASR</sequence>
<feature type="binding site" evidence="6">
    <location>
        <begin position="225"/>
        <end position="228"/>
    </location>
    <ligand>
        <name>substrate</name>
    </ligand>
</feature>
<feature type="active site" description="Acyl-ester intermediate" evidence="5">
    <location>
        <position position="228"/>
    </location>
</feature>
<feature type="active site" description="Charge relay system" evidence="5">
    <location>
        <position position="129"/>
    </location>
</feature>
<dbReference type="PANTHER" id="PTHR46072">
    <property type="entry name" value="AMIDASE-RELATED-RELATED"/>
    <property type="match status" value="1"/>
</dbReference>
<evidence type="ECO:0000256" key="3">
    <source>
        <dbReference type="ARBA" id="ARBA00012922"/>
    </source>
</evidence>
<gene>
    <name evidence="8" type="ORF">C7M61_003643</name>
</gene>
<dbReference type="EC" id="3.5.1.4" evidence="3"/>
<organism evidence="8 9">
    <name type="scientific">Candidozyma pseudohaemuli</name>
    <dbReference type="NCBI Taxonomy" id="418784"/>
    <lineage>
        <taxon>Eukaryota</taxon>
        <taxon>Fungi</taxon>
        <taxon>Dikarya</taxon>
        <taxon>Ascomycota</taxon>
        <taxon>Saccharomycotina</taxon>
        <taxon>Pichiomycetes</taxon>
        <taxon>Metschnikowiaceae</taxon>
        <taxon>Candidozyma</taxon>
    </lineage>
</organism>
<dbReference type="STRING" id="418784.A0A2P7YMK7"/>
<evidence type="ECO:0000256" key="1">
    <source>
        <dbReference type="ARBA" id="ARBA00001311"/>
    </source>
</evidence>
<comment type="similarity">
    <text evidence="2">Belongs to the amidase family.</text>
</comment>
<comment type="catalytic activity">
    <reaction evidence="1">
        <text>a monocarboxylic acid amide + H2O = a monocarboxylate + NH4(+)</text>
        <dbReference type="Rhea" id="RHEA:12020"/>
        <dbReference type="ChEBI" id="CHEBI:15377"/>
        <dbReference type="ChEBI" id="CHEBI:28938"/>
        <dbReference type="ChEBI" id="CHEBI:35757"/>
        <dbReference type="ChEBI" id="CHEBI:83628"/>
        <dbReference type="EC" id="3.5.1.4"/>
    </reaction>
</comment>
<evidence type="ECO:0000313" key="9">
    <source>
        <dbReference type="Proteomes" id="UP000241107"/>
    </source>
</evidence>
<proteinExistence type="inferred from homology"/>
<evidence type="ECO:0000313" key="8">
    <source>
        <dbReference type="EMBL" id="PSK37216.1"/>
    </source>
</evidence>
<dbReference type="InterPro" id="IPR023631">
    <property type="entry name" value="Amidase_dom"/>
</dbReference>
<dbReference type="GeneID" id="36567031"/>